<proteinExistence type="predicted"/>
<dbReference type="EMBL" id="CAJVQA010025404">
    <property type="protein sequence ID" value="CAG8785864.1"/>
    <property type="molecule type" value="Genomic_DNA"/>
</dbReference>
<evidence type="ECO:0000313" key="2">
    <source>
        <dbReference type="Proteomes" id="UP000789759"/>
    </source>
</evidence>
<keyword evidence="2" id="KW-1185">Reference proteome</keyword>
<dbReference type="AlphaFoldDB" id="A0A9N9JMB2"/>
<organism evidence="1 2">
    <name type="scientific">Cetraspora pellucida</name>
    <dbReference type="NCBI Taxonomy" id="1433469"/>
    <lineage>
        <taxon>Eukaryota</taxon>
        <taxon>Fungi</taxon>
        <taxon>Fungi incertae sedis</taxon>
        <taxon>Mucoromycota</taxon>
        <taxon>Glomeromycotina</taxon>
        <taxon>Glomeromycetes</taxon>
        <taxon>Diversisporales</taxon>
        <taxon>Gigasporaceae</taxon>
        <taxon>Cetraspora</taxon>
    </lineage>
</organism>
<accession>A0A9N9JMB2</accession>
<evidence type="ECO:0000313" key="1">
    <source>
        <dbReference type="EMBL" id="CAG8785864.1"/>
    </source>
</evidence>
<reference evidence="1" key="1">
    <citation type="submission" date="2021-06" db="EMBL/GenBank/DDBJ databases">
        <authorList>
            <person name="Kallberg Y."/>
            <person name="Tangrot J."/>
            <person name="Rosling A."/>
        </authorList>
    </citation>
    <scope>NUCLEOTIDE SEQUENCE</scope>
    <source>
        <strain evidence="1">FL966</strain>
    </source>
</reference>
<protein>
    <submittedName>
        <fullName evidence="1">16538_t:CDS:1</fullName>
    </submittedName>
</protein>
<comment type="caution">
    <text evidence="1">The sequence shown here is derived from an EMBL/GenBank/DDBJ whole genome shotgun (WGS) entry which is preliminary data.</text>
</comment>
<dbReference type="Proteomes" id="UP000789759">
    <property type="component" value="Unassembled WGS sequence"/>
</dbReference>
<gene>
    <name evidence="1" type="ORF">CPELLU_LOCUS16674</name>
</gene>
<sequence length="44" mass="5230">TPNSHYLAIIDWYKKDPQKQNYFYSKSYDSALSTNANRSYHAEL</sequence>
<feature type="non-terminal residue" evidence="1">
    <location>
        <position position="1"/>
    </location>
</feature>
<name>A0A9N9JMB2_9GLOM</name>